<dbReference type="NCBIfam" id="TIGR00830">
    <property type="entry name" value="PTBA"/>
    <property type="match status" value="1"/>
</dbReference>
<dbReference type="PANTHER" id="PTHR30175">
    <property type="entry name" value="PHOSPHOTRANSFERASE SYSTEM TRANSPORT PROTEIN"/>
    <property type="match status" value="1"/>
</dbReference>
<evidence type="ECO:0000256" key="4">
    <source>
        <dbReference type="ARBA" id="ARBA00022597"/>
    </source>
</evidence>
<sequence>MRFSAYCENDFTCGVVVYRSGLRVRLAGTARKRRATGGKRRSAHCATRLRLVLADDSEVNQAAVDNATGAKGNFKASGQLQVIYGTGTVNKVYDEFIALGHISAASKEEAKAAAAQQQTNPFMRAIKLLGDVFVPIIPAIVASGLLLGIMSALSFMDTQGFISLSTDNAWYQILNLVANRAFTFLQILIGFSAAKAFGANPYLGAVIGMVLINPALTNANSVATMVANGETIPTYAVIPGLYSIEWTGYQGHVIPIVVACWILAFFEKRLHKVVPEAFDLFVTPLVSVAVTAYITMLVVGPIFVWAENAILGAIQWLITLPAGIGSLIMGALYAPTVVTGIHQMHTTIDLGQIASYGVTYWLPLASAANIGQAGAALAVALKTKSVKTRALALPSSLSAFMGITEPAIFGVNIRFFKPFVCGCIGGGLGAIFASIVGLAANGTGVTGIFGLLLCLNQPVQYVVMFLIAAGVGFGLTFMLFKDPEEAAEQAAPTVQASVAAPASDAADAAALSAAAADAAVSAIAGTTSAAAAETIVSPLAGTVIKMTEVPDPVFASEAMGTGAAVQPTEGKLYAPAAGTVTVLAETGHALGMTTDAGAEILMHIGIDTVTLEGKPFTAHVSVGDHVSAGQLLMDVDLDAILAAGLDPVTPVIITNTDAYASVTAHTGATVAPGEAIIELA</sequence>
<evidence type="ECO:0000256" key="3">
    <source>
        <dbReference type="ARBA" id="ARBA00022475"/>
    </source>
</evidence>
<keyword evidence="8" id="KW-0418">Kinase</keyword>
<evidence type="ECO:0000256" key="12">
    <source>
        <dbReference type="SAM" id="Phobius"/>
    </source>
</evidence>
<dbReference type="SUPFAM" id="SSF51261">
    <property type="entry name" value="Duplicated hybrid motif"/>
    <property type="match status" value="1"/>
</dbReference>
<keyword evidence="9 12" id="KW-1133">Transmembrane helix</keyword>
<dbReference type="PROSITE" id="PS00371">
    <property type="entry name" value="PTS_EIIA_TYPE_1_HIS"/>
    <property type="match status" value="1"/>
</dbReference>
<dbReference type="PROSITE" id="PS51098">
    <property type="entry name" value="PTS_EIIB_TYPE_1"/>
    <property type="match status" value="1"/>
</dbReference>
<evidence type="ECO:0000259" key="13">
    <source>
        <dbReference type="PROSITE" id="PS51093"/>
    </source>
</evidence>
<reference evidence="16 17" key="1">
    <citation type="journal article" date="2021" name="Sci. Rep.">
        <title>The distribution of antibiotic resistance genes in chicken gut microbiota commensals.</title>
        <authorList>
            <person name="Juricova H."/>
            <person name="Matiasovicova J."/>
            <person name="Kubasova T."/>
            <person name="Cejkova D."/>
            <person name="Rychlik I."/>
        </authorList>
    </citation>
    <scope>NUCLEOTIDE SEQUENCE [LARGE SCALE GENOMIC DNA]</scope>
    <source>
        <strain evidence="16 17">An794</strain>
    </source>
</reference>
<evidence type="ECO:0000256" key="1">
    <source>
        <dbReference type="ARBA" id="ARBA00004651"/>
    </source>
</evidence>
<dbReference type="EMBL" id="JACSNQ010000011">
    <property type="protein sequence ID" value="MBM6775132.1"/>
    <property type="molecule type" value="Genomic_DNA"/>
</dbReference>
<evidence type="ECO:0000313" key="16">
    <source>
        <dbReference type="EMBL" id="MBM6775132.1"/>
    </source>
</evidence>
<keyword evidence="3" id="KW-1003">Cell membrane</keyword>
<feature type="transmembrane region" description="Helical" evidence="12">
    <location>
        <begin position="278"/>
        <end position="304"/>
    </location>
</feature>
<accession>A0ABS2F2U7</accession>
<feature type="transmembrane region" description="Helical" evidence="12">
    <location>
        <begin position="128"/>
        <end position="149"/>
    </location>
</feature>
<keyword evidence="17" id="KW-1185">Reference proteome</keyword>
<dbReference type="NCBIfam" id="TIGR00826">
    <property type="entry name" value="EIIB_glc"/>
    <property type="match status" value="1"/>
</dbReference>
<keyword evidence="4 16" id="KW-0762">Sugar transport</keyword>
<evidence type="ECO:0000256" key="8">
    <source>
        <dbReference type="ARBA" id="ARBA00022777"/>
    </source>
</evidence>
<dbReference type="InterPro" id="IPR050558">
    <property type="entry name" value="PTS_Sugar-Specific_Components"/>
</dbReference>
<keyword evidence="7 12" id="KW-0812">Transmembrane</keyword>
<dbReference type="InterPro" id="IPR003352">
    <property type="entry name" value="PTS_EIIC"/>
</dbReference>
<keyword evidence="10 12" id="KW-0472">Membrane</keyword>
<gene>
    <name evidence="16" type="ORF">H9X80_06205</name>
</gene>
<feature type="transmembrane region" description="Helical" evidence="12">
    <location>
        <begin position="169"/>
        <end position="191"/>
    </location>
</feature>
<feature type="active site" description="Phosphocysteine intermediate; for EIIB activity" evidence="11">
    <location>
        <position position="45"/>
    </location>
</feature>
<keyword evidence="6" id="KW-0598">Phosphotransferase system</keyword>
<dbReference type="Proteomes" id="UP000712527">
    <property type="component" value="Unassembled WGS sequence"/>
</dbReference>
<feature type="transmembrane region" description="Helical" evidence="12">
    <location>
        <begin position="459"/>
        <end position="480"/>
    </location>
</feature>
<evidence type="ECO:0000256" key="10">
    <source>
        <dbReference type="ARBA" id="ARBA00023136"/>
    </source>
</evidence>
<evidence type="ECO:0000313" key="17">
    <source>
        <dbReference type="Proteomes" id="UP000712527"/>
    </source>
</evidence>
<evidence type="ECO:0000259" key="15">
    <source>
        <dbReference type="PROSITE" id="PS51103"/>
    </source>
</evidence>
<dbReference type="InterPro" id="IPR011055">
    <property type="entry name" value="Dup_hybrid_motif"/>
</dbReference>
<feature type="transmembrane region" description="Helical" evidence="12">
    <location>
        <begin position="247"/>
        <end position="266"/>
    </location>
</feature>
<keyword evidence="2" id="KW-0813">Transport</keyword>
<dbReference type="InterPro" id="IPR013013">
    <property type="entry name" value="PTS_EIIC_1"/>
</dbReference>
<dbReference type="CDD" id="cd00212">
    <property type="entry name" value="PTS_IIB_glc"/>
    <property type="match status" value="1"/>
</dbReference>
<dbReference type="SUPFAM" id="SSF55604">
    <property type="entry name" value="Glucose permease domain IIB"/>
    <property type="match status" value="1"/>
</dbReference>
<feature type="domain" description="PTS EIIA type-1" evidence="13">
    <location>
        <begin position="551"/>
        <end position="655"/>
    </location>
</feature>
<feature type="domain" description="PTS EIIB type-1" evidence="14">
    <location>
        <begin position="23"/>
        <end position="106"/>
    </location>
</feature>
<dbReference type="Gene3D" id="3.30.1360.60">
    <property type="entry name" value="Glucose permease domain IIB"/>
    <property type="match status" value="1"/>
</dbReference>
<dbReference type="InterPro" id="IPR001127">
    <property type="entry name" value="PTS_EIIA_1_perm"/>
</dbReference>
<comment type="caution">
    <text evidence="16">The sequence shown here is derived from an EMBL/GenBank/DDBJ whole genome shotgun (WGS) entry which is preliminary data.</text>
</comment>
<feature type="transmembrane region" description="Helical" evidence="12">
    <location>
        <begin position="310"/>
        <end position="334"/>
    </location>
</feature>
<evidence type="ECO:0000256" key="5">
    <source>
        <dbReference type="ARBA" id="ARBA00022679"/>
    </source>
</evidence>
<feature type="transmembrane region" description="Helical" evidence="12">
    <location>
        <begin position="203"/>
        <end position="227"/>
    </location>
</feature>
<protein>
    <submittedName>
        <fullName evidence="16">PTS glucose transporter subunit IIA</fullName>
    </submittedName>
</protein>
<dbReference type="Gene3D" id="2.70.70.10">
    <property type="entry name" value="Glucose Permease (Domain IIA)"/>
    <property type="match status" value="1"/>
</dbReference>
<evidence type="ECO:0000256" key="11">
    <source>
        <dbReference type="PROSITE-ProRule" id="PRU00421"/>
    </source>
</evidence>
<dbReference type="PROSITE" id="PS51093">
    <property type="entry name" value="PTS_EIIA_TYPE_1"/>
    <property type="match status" value="1"/>
</dbReference>
<proteinExistence type="predicted"/>
<evidence type="ECO:0000259" key="14">
    <source>
        <dbReference type="PROSITE" id="PS51098"/>
    </source>
</evidence>
<keyword evidence="5" id="KW-0808">Transferase</keyword>
<evidence type="ECO:0000256" key="2">
    <source>
        <dbReference type="ARBA" id="ARBA00022448"/>
    </source>
</evidence>
<evidence type="ECO:0000256" key="7">
    <source>
        <dbReference type="ARBA" id="ARBA00022692"/>
    </source>
</evidence>
<dbReference type="PANTHER" id="PTHR30175:SF7">
    <property type="entry name" value="NEGATIVE REGULATOR OF SACY ACTIVITY"/>
    <property type="match status" value="1"/>
</dbReference>
<dbReference type="InterPro" id="IPR036878">
    <property type="entry name" value="Glu_permease_IIB"/>
</dbReference>
<dbReference type="Pfam" id="PF02378">
    <property type="entry name" value="PTS_EIIC"/>
    <property type="match status" value="1"/>
</dbReference>
<dbReference type="Pfam" id="PF00358">
    <property type="entry name" value="PTS_EIIA_1"/>
    <property type="match status" value="1"/>
</dbReference>
<feature type="domain" description="PTS EIIC type-1" evidence="15">
    <location>
        <begin position="127"/>
        <end position="496"/>
    </location>
</feature>
<evidence type="ECO:0000256" key="6">
    <source>
        <dbReference type="ARBA" id="ARBA00022683"/>
    </source>
</evidence>
<dbReference type="InterPro" id="IPR018113">
    <property type="entry name" value="PTrfase_EIIB_Cys"/>
</dbReference>
<comment type="subcellular location">
    <subcellularLocation>
        <location evidence="1">Cell membrane</location>
        <topology evidence="1">Multi-pass membrane protein</topology>
    </subcellularLocation>
</comment>
<evidence type="ECO:0000256" key="9">
    <source>
        <dbReference type="ARBA" id="ARBA00022989"/>
    </source>
</evidence>
<dbReference type="PROSITE" id="PS51103">
    <property type="entry name" value="PTS_EIIC_TYPE_1"/>
    <property type="match status" value="1"/>
</dbReference>
<name>A0ABS2F2U7_9ACTN</name>
<dbReference type="InterPro" id="IPR001996">
    <property type="entry name" value="PTS_IIB_1"/>
</dbReference>
<feature type="transmembrane region" description="Helical" evidence="12">
    <location>
        <begin position="419"/>
        <end position="439"/>
    </location>
</feature>
<organism evidence="16 17">
    <name type="scientific">Olsenella profusa</name>
    <dbReference type="NCBI Taxonomy" id="138595"/>
    <lineage>
        <taxon>Bacteria</taxon>
        <taxon>Bacillati</taxon>
        <taxon>Actinomycetota</taxon>
        <taxon>Coriobacteriia</taxon>
        <taxon>Coriobacteriales</taxon>
        <taxon>Atopobiaceae</taxon>
        <taxon>Olsenella</taxon>
    </lineage>
</organism>